<feature type="binding site" evidence="6">
    <location>
        <begin position="183"/>
        <end position="188"/>
    </location>
    <ligand>
        <name>NAD(+)</name>
        <dbReference type="ChEBI" id="CHEBI:57540"/>
    </ligand>
</feature>
<evidence type="ECO:0000256" key="4">
    <source>
        <dbReference type="ARBA" id="ARBA00023027"/>
    </source>
</evidence>
<dbReference type="GO" id="GO:0005524">
    <property type="term" value="F:ATP binding"/>
    <property type="evidence" value="ECO:0007669"/>
    <property type="project" value="UniProtKB-KW"/>
</dbReference>
<dbReference type="GO" id="GO:0005737">
    <property type="term" value="C:cytoplasm"/>
    <property type="evidence" value="ECO:0007669"/>
    <property type="project" value="UniProtKB-SubCell"/>
</dbReference>
<feature type="binding site" evidence="6">
    <location>
        <position position="243"/>
    </location>
    <ligand>
        <name>NAD(+)</name>
        <dbReference type="ChEBI" id="CHEBI:57540"/>
    </ligand>
</feature>
<comment type="subcellular location">
    <subcellularLocation>
        <location evidence="6">Cytoplasm</location>
    </subcellularLocation>
</comment>
<dbReference type="RefSeq" id="WP_101304211.1">
    <property type="nucleotide sequence ID" value="NZ_CP025197.1"/>
</dbReference>
<dbReference type="InterPro" id="IPR002504">
    <property type="entry name" value="NADK"/>
</dbReference>
<comment type="function">
    <text evidence="6">Involved in the regulation of the intracellular balance of NAD and NADP, and is a key enzyme in the biosynthesis of NADP. Catalyzes specifically the phosphorylation on 2'-hydroxyl of the adenosine moiety of NAD to yield NADP.</text>
</comment>
<comment type="cofactor">
    <cofactor evidence="6">
        <name>a divalent metal cation</name>
        <dbReference type="ChEBI" id="CHEBI:60240"/>
    </cofactor>
</comment>
<proteinExistence type="inferred from homology"/>
<organism evidence="7 8">
    <name type="scientific">Acetivibrio saccincola</name>
    <dbReference type="NCBI Taxonomy" id="1677857"/>
    <lineage>
        <taxon>Bacteria</taxon>
        <taxon>Bacillati</taxon>
        <taxon>Bacillota</taxon>
        <taxon>Clostridia</taxon>
        <taxon>Eubacteriales</taxon>
        <taxon>Oscillospiraceae</taxon>
        <taxon>Acetivibrio</taxon>
    </lineage>
</organism>
<comment type="caution">
    <text evidence="7">The sequence shown here is derived from an EMBL/GenBank/DDBJ whole genome shotgun (WGS) entry which is preliminary data.</text>
</comment>
<reference evidence="7 8" key="1">
    <citation type="journal article" date="2018" name="Syst. Appl. Microbiol.">
        <title>Characterization and high-quality draft genome sequence of Herbivorax saccincola A7, an anaerobic, alkaliphilic, thermophilic, cellulolytic, and xylanolytic bacterium.</title>
        <authorList>
            <person name="Aikawa S."/>
            <person name="Baramee S."/>
            <person name="Sermsathanaswadi J."/>
            <person name="Thianheng P."/>
            <person name="Tachaapaikoon C."/>
            <person name="Shikata A."/>
            <person name="Waeonukul R."/>
            <person name="Pason P."/>
            <person name="Ratanakhanokchai K."/>
            <person name="Kosugi A."/>
        </authorList>
    </citation>
    <scope>NUCLEOTIDE SEQUENCE [LARGE SCALE GENOMIC DNA]</scope>
    <source>
        <strain evidence="7 8">A7</strain>
    </source>
</reference>
<dbReference type="GO" id="GO:0046872">
    <property type="term" value="F:metal ion binding"/>
    <property type="evidence" value="ECO:0007669"/>
    <property type="project" value="UniProtKB-UniRule"/>
</dbReference>
<dbReference type="SUPFAM" id="SSF111331">
    <property type="entry name" value="NAD kinase/diacylglycerol kinase-like"/>
    <property type="match status" value="1"/>
</dbReference>
<protein>
    <recommendedName>
        <fullName evidence="6">NAD kinase</fullName>
        <ecNumber evidence="6">2.7.1.23</ecNumber>
    </recommendedName>
    <alternativeName>
        <fullName evidence="6">ATP-dependent NAD kinase</fullName>
    </alternativeName>
</protein>
<dbReference type="Pfam" id="PF20143">
    <property type="entry name" value="NAD_kinase_C"/>
    <property type="match status" value="1"/>
</dbReference>
<evidence type="ECO:0000256" key="1">
    <source>
        <dbReference type="ARBA" id="ARBA00022679"/>
    </source>
</evidence>
<dbReference type="PANTHER" id="PTHR20275:SF0">
    <property type="entry name" value="NAD KINASE"/>
    <property type="match status" value="1"/>
</dbReference>
<dbReference type="Proteomes" id="UP000239720">
    <property type="component" value="Unassembled WGS sequence"/>
</dbReference>
<keyword evidence="6" id="KW-0963">Cytoplasm</keyword>
<dbReference type="GO" id="GO:0006741">
    <property type="term" value="P:NADP+ biosynthetic process"/>
    <property type="evidence" value="ECO:0007669"/>
    <property type="project" value="UniProtKB-UniRule"/>
</dbReference>
<comment type="catalytic activity">
    <reaction evidence="5 6">
        <text>NAD(+) + ATP = ADP + NADP(+) + H(+)</text>
        <dbReference type="Rhea" id="RHEA:18629"/>
        <dbReference type="ChEBI" id="CHEBI:15378"/>
        <dbReference type="ChEBI" id="CHEBI:30616"/>
        <dbReference type="ChEBI" id="CHEBI:57540"/>
        <dbReference type="ChEBI" id="CHEBI:58349"/>
        <dbReference type="ChEBI" id="CHEBI:456216"/>
        <dbReference type="EC" id="2.7.1.23"/>
    </reaction>
</comment>
<feature type="binding site" evidence="6">
    <location>
        <begin position="68"/>
        <end position="69"/>
    </location>
    <ligand>
        <name>NAD(+)</name>
        <dbReference type="ChEBI" id="CHEBI:57540"/>
    </ligand>
</feature>
<feature type="binding site" evidence="6">
    <location>
        <position position="73"/>
    </location>
    <ligand>
        <name>NAD(+)</name>
        <dbReference type="ChEBI" id="CHEBI:57540"/>
    </ligand>
</feature>
<sequence>MMNIGVLVNVEKDEGLKYTKILLDSINKNGAKYIVCEKTAKRLGFKGNSYSEVELVEMSDIIVCLGGDGSFLKAARMILEKDVPIVGINLGNLGFLADVDKNEIDIAVKKLVNNDYSIEKRMLLETEIIRNNNVIAKDTALNDVVVSRGALSRILHLRTYVDDNFMDMFPGDGLIISTPTGSTAYTLSAGGPIVQPDAGLIIITPICPHLLYSRSYIATKDKVVKIIVDEDCDHNAMVTVDGQVGYEIRGGDLIITKESTKSIKMIKINKRHFLEVLRRKIYDRGEKMRRNEV</sequence>
<dbReference type="InterPro" id="IPR017437">
    <property type="entry name" value="ATP-NAD_kinase_PpnK-typ_C"/>
</dbReference>
<keyword evidence="6" id="KW-0547">Nucleotide-binding</keyword>
<dbReference type="InterPro" id="IPR017438">
    <property type="entry name" value="ATP-NAD_kinase_N"/>
</dbReference>
<keyword evidence="1 6" id="KW-0808">Transferase</keyword>
<gene>
    <name evidence="6" type="primary">nadK</name>
    <name evidence="7" type="ORF">B9R14_14145</name>
</gene>
<accession>A0A2S8RF10</accession>
<dbReference type="GO" id="GO:0051287">
    <property type="term" value="F:NAD binding"/>
    <property type="evidence" value="ECO:0007669"/>
    <property type="project" value="UniProtKB-ARBA"/>
</dbReference>
<keyword evidence="6" id="KW-0067">ATP-binding</keyword>
<dbReference type="InterPro" id="IPR016064">
    <property type="entry name" value="NAD/diacylglycerol_kinase_sf"/>
</dbReference>
<feature type="binding site" evidence="6">
    <location>
        <begin position="142"/>
        <end position="143"/>
    </location>
    <ligand>
        <name>NAD(+)</name>
        <dbReference type="ChEBI" id="CHEBI:57540"/>
    </ligand>
</feature>
<dbReference type="HAMAP" id="MF_00361">
    <property type="entry name" value="NAD_kinase"/>
    <property type="match status" value="1"/>
</dbReference>
<evidence type="ECO:0000256" key="5">
    <source>
        <dbReference type="ARBA" id="ARBA00047925"/>
    </source>
</evidence>
<dbReference type="EC" id="2.7.1.23" evidence="6"/>
<dbReference type="GO" id="GO:0003951">
    <property type="term" value="F:NAD+ kinase activity"/>
    <property type="evidence" value="ECO:0007669"/>
    <property type="project" value="UniProtKB-UniRule"/>
</dbReference>
<comment type="caution">
    <text evidence="6">Lacks conserved residue(s) required for the propagation of feature annotation.</text>
</comment>
<dbReference type="Gene3D" id="3.40.50.10330">
    <property type="entry name" value="Probable inorganic polyphosphate/atp-NAD kinase, domain 1"/>
    <property type="match status" value="1"/>
</dbReference>
<evidence type="ECO:0000256" key="6">
    <source>
        <dbReference type="HAMAP-Rule" id="MF_00361"/>
    </source>
</evidence>
<dbReference type="GO" id="GO:0019674">
    <property type="term" value="P:NAD+ metabolic process"/>
    <property type="evidence" value="ECO:0007669"/>
    <property type="project" value="InterPro"/>
</dbReference>
<keyword evidence="3 6" id="KW-0521">NADP</keyword>
<feature type="active site" description="Proton acceptor" evidence="6">
    <location>
        <position position="68"/>
    </location>
</feature>
<feature type="binding site" evidence="6">
    <location>
        <position position="153"/>
    </location>
    <ligand>
        <name>NAD(+)</name>
        <dbReference type="ChEBI" id="CHEBI:57540"/>
    </ligand>
</feature>
<evidence type="ECO:0000313" key="8">
    <source>
        <dbReference type="Proteomes" id="UP000239720"/>
    </source>
</evidence>
<dbReference type="PANTHER" id="PTHR20275">
    <property type="entry name" value="NAD KINASE"/>
    <property type="match status" value="1"/>
</dbReference>
<dbReference type="Gene3D" id="2.60.200.30">
    <property type="entry name" value="Probable inorganic polyphosphate/atp-NAD kinase, domain 2"/>
    <property type="match status" value="1"/>
</dbReference>
<dbReference type="Pfam" id="PF01513">
    <property type="entry name" value="NAD_kinase"/>
    <property type="match status" value="1"/>
</dbReference>
<keyword evidence="4 6" id="KW-0520">NAD</keyword>
<evidence type="ECO:0000256" key="3">
    <source>
        <dbReference type="ARBA" id="ARBA00022857"/>
    </source>
</evidence>
<comment type="similarity">
    <text evidence="6">Belongs to the NAD kinase family.</text>
</comment>
<feature type="binding site" evidence="6">
    <location>
        <position position="172"/>
    </location>
    <ligand>
        <name>NAD(+)</name>
        <dbReference type="ChEBI" id="CHEBI:57540"/>
    </ligand>
</feature>
<name>A0A2S8RF10_9FIRM</name>
<dbReference type="AlphaFoldDB" id="A0A2S8RF10"/>
<dbReference type="EMBL" id="NEMB01000003">
    <property type="protein sequence ID" value="PQQ68373.1"/>
    <property type="molecule type" value="Genomic_DNA"/>
</dbReference>
<keyword evidence="2 6" id="KW-0418">Kinase</keyword>
<evidence type="ECO:0000256" key="2">
    <source>
        <dbReference type="ARBA" id="ARBA00022777"/>
    </source>
</evidence>
<dbReference type="OrthoDB" id="9774737at2"/>
<evidence type="ECO:0000313" key="7">
    <source>
        <dbReference type="EMBL" id="PQQ68373.1"/>
    </source>
</evidence>